<dbReference type="Proteomes" id="UP000314294">
    <property type="component" value="Unassembled WGS sequence"/>
</dbReference>
<accession>A0A4Z2I6D4</accession>
<reference evidence="1 2" key="1">
    <citation type="submission" date="2019-03" db="EMBL/GenBank/DDBJ databases">
        <title>First draft genome of Liparis tanakae, snailfish: a comprehensive survey of snailfish specific genes.</title>
        <authorList>
            <person name="Kim W."/>
            <person name="Song I."/>
            <person name="Jeong J.-H."/>
            <person name="Kim D."/>
            <person name="Kim S."/>
            <person name="Ryu S."/>
            <person name="Song J.Y."/>
            <person name="Lee S.K."/>
        </authorList>
    </citation>
    <scope>NUCLEOTIDE SEQUENCE [LARGE SCALE GENOMIC DNA]</scope>
    <source>
        <tissue evidence="1">Muscle</tissue>
    </source>
</reference>
<sequence>MQSAECAASWPAKIYASHFYILVTASRVTTPYGGSIQYRVTGYVAAEAVRSFAIPNTLD</sequence>
<comment type="caution">
    <text evidence="1">The sequence shown here is derived from an EMBL/GenBank/DDBJ whole genome shotgun (WGS) entry which is preliminary data.</text>
</comment>
<evidence type="ECO:0000313" key="2">
    <source>
        <dbReference type="Proteomes" id="UP000314294"/>
    </source>
</evidence>
<proteinExistence type="predicted"/>
<name>A0A4Z2I6D4_9TELE</name>
<evidence type="ECO:0000313" key="1">
    <source>
        <dbReference type="EMBL" id="TNN73370.1"/>
    </source>
</evidence>
<dbReference type="AlphaFoldDB" id="A0A4Z2I6D4"/>
<keyword evidence="2" id="KW-1185">Reference proteome</keyword>
<dbReference type="EMBL" id="SRLO01000125">
    <property type="protein sequence ID" value="TNN73370.1"/>
    <property type="molecule type" value="Genomic_DNA"/>
</dbReference>
<organism evidence="1 2">
    <name type="scientific">Liparis tanakae</name>
    <name type="common">Tanaka's snailfish</name>
    <dbReference type="NCBI Taxonomy" id="230148"/>
    <lineage>
        <taxon>Eukaryota</taxon>
        <taxon>Metazoa</taxon>
        <taxon>Chordata</taxon>
        <taxon>Craniata</taxon>
        <taxon>Vertebrata</taxon>
        <taxon>Euteleostomi</taxon>
        <taxon>Actinopterygii</taxon>
        <taxon>Neopterygii</taxon>
        <taxon>Teleostei</taxon>
        <taxon>Neoteleostei</taxon>
        <taxon>Acanthomorphata</taxon>
        <taxon>Eupercaria</taxon>
        <taxon>Perciformes</taxon>
        <taxon>Cottioidei</taxon>
        <taxon>Cottales</taxon>
        <taxon>Liparidae</taxon>
        <taxon>Liparis</taxon>
    </lineage>
</organism>
<gene>
    <name evidence="1" type="ORF">EYF80_016324</name>
</gene>
<protein>
    <submittedName>
        <fullName evidence="1">Uncharacterized protein</fullName>
    </submittedName>
</protein>